<dbReference type="EMBL" id="JBBPFD010000003">
    <property type="protein sequence ID" value="KAK7933991.1"/>
    <property type="molecule type" value="Genomic_DNA"/>
</dbReference>
<comment type="caution">
    <text evidence="1">The sequence shown here is derived from an EMBL/GenBank/DDBJ whole genome shotgun (WGS) entry which is preliminary data.</text>
</comment>
<proteinExistence type="predicted"/>
<reference evidence="2" key="1">
    <citation type="submission" date="2024-04" db="EMBL/GenBank/DDBJ databases">
        <title>Salinicola lusitanus LLJ914,a marine bacterium isolated from the Okinawa Trough.</title>
        <authorList>
            <person name="Li J."/>
        </authorList>
    </citation>
    <scope>NUCLEOTIDE SEQUENCE [LARGE SCALE GENOMIC DNA]</scope>
</reference>
<name>A0AAW0PTC8_9GOBI</name>
<evidence type="ECO:0000313" key="1">
    <source>
        <dbReference type="EMBL" id="KAK7933991.1"/>
    </source>
</evidence>
<organism evidence="1 2">
    <name type="scientific">Mugilogobius chulae</name>
    <name type="common">yellowstripe goby</name>
    <dbReference type="NCBI Taxonomy" id="88201"/>
    <lineage>
        <taxon>Eukaryota</taxon>
        <taxon>Metazoa</taxon>
        <taxon>Chordata</taxon>
        <taxon>Craniata</taxon>
        <taxon>Vertebrata</taxon>
        <taxon>Euteleostomi</taxon>
        <taxon>Actinopterygii</taxon>
        <taxon>Neopterygii</taxon>
        <taxon>Teleostei</taxon>
        <taxon>Neoteleostei</taxon>
        <taxon>Acanthomorphata</taxon>
        <taxon>Gobiaria</taxon>
        <taxon>Gobiiformes</taxon>
        <taxon>Gobioidei</taxon>
        <taxon>Gobiidae</taxon>
        <taxon>Gobionellinae</taxon>
        <taxon>Mugilogobius</taxon>
    </lineage>
</organism>
<sequence>MGPEGAALSVCSSRLVLGPYSLDYLGCDHTLSRPRGSRLVRDSGSGNWRGAPVCASGCEAECRRSTAAAERLQAGLSGLRLLEKGLLFSNVMQLLGKSCHT</sequence>
<accession>A0AAW0PTC8</accession>
<evidence type="ECO:0000313" key="2">
    <source>
        <dbReference type="Proteomes" id="UP001460270"/>
    </source>
</evidence>
<protein>
    <submittedName>
        <fullName evidence="1">Uncharacterized protein</fullName>
    </submittedName>
</protein>
<dbReference type="AlphaFoldDB" id="A0AAW0PTC8"/>
<keyword evidence="2" id="KW-1185">Reference proteome</keyword>
<gene>
    <name evidence="1" type="ORF">WMY93_004887</name>
</gene>
<dbReference type="Proteomes" id="UP001460270">
    <property type="component" value="Unassembled WGS sequence"/>
</dbReference>